<accession>A0A846M870</accession>
<comment type="caution">
    <text evidence="6">The sequence shown here is derived from an EMBL/GenBank/DDBJ whole genome shotgun (WGS) entry which is preliminary data.</text>
</comment>
<dbReference type="InterPro" id="IPR050109">
    <property type="entry name" value="HTH-type_TetR-like_transc_reg"/>
</dbReference>
<dbReference type="PROSITE" id="PS50977">
    <property type="entry name" value="HTH_TETR_2"/>
    <property type="match status" value="1"/>
</dbReference>
<reference evidence="6 7" key="1">
    <citation type="submission" date="2020-03" db="EMBL/GenBank/DDBJ databases">
        <title>Genomic Encyclopedia of Type Strains, Phase IV (KMG-IV): sequencing the most valuable type-strain genomes for metagenomic binning, comparative biology and taxonomic classification.</title>
        <authorList>
            <person name="Goeker M."/>
        </authorList>
    </citation>
    <scope>NUCLEOTIDE SEQUENCE [LARGE SCALE GENOMIC DNA]</scope>
    <source>
        <strain evidence="6 7">DSM 21299</strain>
    </source>
</reference>
<name>A0A846M870_9SPHN</name>
<dbReference type="InterPro" id="IPR001647">
    <property type="entry name" value="HTH_TetR"/>
</dbReference>
<dbReference type="Proteomes" id="UP000576821">
    <property type="component" value="Unassembled WGS sequence"/>
</dbReference>
<keyword evidence="3" id="KW-0804">Transcription</keyword>
<dbReference type="PANTHER" id="PTHR30055:SF234">
    <property type="entry name" value="HTH-TYPE TRANSCRIPTIONAL REGULATOR BETI"/>
    <property type="match status" value="1"/>
</dbReference>
<sequence length="195" mass="21029">MVAAQHEQGGKERILATARGLFNLRGFHQTSMAELASSAQVSVGQIYRLFKSKEDIISAIVEVDSGERRNEIAALRNRLCTGEIGVEEAFEHLFQGALADHEEALSFDILAEGFRSEPVGETIAALCGNLRPWLRDFACAANPDLGEDSLGDAEELILACMFGFGHRSLARPKLSAEATAKGAARMIVAALRGID</sequence>
<dbReference type="SUPFAM" id="SSF46689">
    <property type="entry name" value="Homeodomain-like"/>
    <property type="match status" value="1"/>
</dbReference>
<proteinExistence type="predicted"/>
<feature type="DNA-binding region" description="H-T-H motif" evidence="4">
    <location>
        <begin position="31"/>
        <end position="50"/>
    </location>
</feature>
<keyword evidence="2 4" id="KW-0238">DNA-binding</keyword>
<dbReference type="RefSeq" id="WP_167303463.1">
    <property type="nucleotide sequence ID" value="NZ_JAASQR010000002.1"/>
</dbReference>
<dbReference type="PRINTS" id="PR00455">
    <property type="entry name" value="HTHTETR"/>
</dbReference>
<feature type="domain" description="HTH tetR-type" evidence="5">
    <location>
        <begin position="8"/>
        <end position="68"/>
    </location>
</feature>
<evidence type="ECO:0000256" key="3">
    <source>
        <dbReference type="ARBA" id="ARBA00023163"/>
    </source>
</evidence>
<evidence type="ECO:0000256" key="2">
    <source>
        <dbReference type="ARBA" id="ARBA00023125"/>
    </source>
</evidence>
<dbReference type="Gene3D" id="1.10.357.10">
    <property type="entry name" value="Tetracycline Repressor, domain 2"/>
    <property type="match status" value="1"/>
</dbReference>
<dbReference type="InterPro" id="IPR009057">
    <property type="entry name" value="Homeodomain-like_sf"/>
</dbReference>
<evidence type="ECO:0000259" key="5">
    <source>
        <dbReference type="PROSITE" id="PS50977"/>
    </source>
</evidence>
<dbReference type="EMBL" id="JAASQR010000002">
    <property type="protein sequence ID" value="NIJ16880.1"/>
    <property type="molecule type" value="Genomic_DNA"/>
</dbReference>
<dbReference type="PANTHER" id="PTHR30055">
    <property type="entry name" value="HTH-TYPE TRANSCRIPTIONAL REGULATOR RUTR"/>
    <property type="match status" value="1"/>
</dbReference>
<keyword evidence="1" id="KW-0805">Transcription regulation</keyword>
<evidence type="ECO:0000313" key="7">
    <source>
        <dbReference type="Proteomes" id="UP000576821"/>
    </source>
</evidence>
<evidence type="ECO:0000256" key="4">
    <source>
        <dbReference type="PROSITE-ProRule" id="PRU00335"/>
    </source>
</evidence>
<keyword evidence="7" id="KW-1185">Reference proteome</keyword>
<gene>
    <name evidence="6" type="ORF">FHS54_001846</name>
</gene>
<organism evidence="6 7">
    <name type="scientific">Sphingobium vermicomposti</name>
    <dbReference type="NCBI Taxonomy" id="529005"/>
    <lineage>
        <taxon>Bacteria</taxon>
        <taxon>Pseudomonadati</taxon>
        <taxon>Pseudomonadota</taxon>
        <taxon>Alphaproteobacteria</taxon>
        <taxon>Sphingomonadales</taxon>
        <taxon>Sphingomonadaceae</taxon>
        <taxon>Sphingobium</taxon>
    </lineage>
</organism>
<protein>
    <submittedName>
        <fullName evidence="6">TetR/AcrR family transcriptional repressor of uid operon</fullName>
    </submittedName>
</protein>
<evidence type="ECO:0000313" key="6">
    <source>
        <dbReference type="EMBL" id="NIJ16880.1"/>
    </source>
</evidence>
<dbReference type="AlphaFoldDB" id="A0A846M870"/>
<dbReference type="GO" id="GO:0003700">
    <property type="term" value="F:DNA-binding transcription factor activity"/>
    <property type="evidence" value="ECO:0007669"/>
    <property type="project" value="TreeGrafter"/>
</dbReference>
<dbReference type="GO" id="GO:0000976">
    <property type="term" value="F:transcription cis-regulatory region binding"/>
    <property type="evidence" value="ECO:0007669"/>
    <property type="project" value="TreeGrafter"/>
</dbReference>
<evidence type="ECO:0000256" key="1">
    <source>
        <dbReference type="ARBA" id="ARBA00023015"/>
    </source>
</evidence>
<dbReference type="Pfam" id="PF00440">
    <property type="entry name" value="TetR_N"/>
    <property type="match status" value="1"/>
</dbReference>